<feature type="compositionally biased region" description="Polar residues" evidence="1">
    <location>
        <begin position="9"/>
        <end position="19"/>
    </location>
</feature>
<organism evidence="2 3">
    <name type="scientific">Vanrija pseudolonga</name>
    <dbReference type="NCBI Taxonomy" id="143232"/>
    <lineage>
        <taxon>Eukaryota</taxon>
        <taxon>Fungi</taxon>
        <taxon>Dikarya</taxon>
        <taxon>Basidiomycota</taxon>
        <taxon>Agaricomycotina</taxon>
        <taxon>Tremellomycetes</taxon>
        <taxon>Trichosporonales</taxon>
        <taxon>Trichosporonaceae</taxon>
        <taxon>Vanrija</taxon>
    </lineage>
</organism>
<dbReference type="GeneID" id="87807534"/>
<name>A0AAF0YB86_9TREE</name>
<dbReference type="RefSeq" id="XP_062626801.1">
    <property type="nucleotide sequence ID" value="XM_062770817.1"/>
</dbReference>
<evidence type="ECO:0000256" key="1">
    <source>
        <dbReference type="SAM" id="MobiDB-lite"/>
    </source>
</evidence>
<dbReference type="Proteomes" id="UP000827549">
    <property type="component" value="Chromosome 3"/>
</dbReference>
<dbReference type="EMBL" id="CP086716">
    <property type="protein sequence ID" value="WOO80769.1"/>
    <property type="molecule type" value="Genomic_DNA"/>
</dbReference>
<reference evidence="2" key="1">
    <citation type="submission" date="2023-10" db="EMBL/GenBank/DDBJ databases">
        <authorList>
            <person name="Noh H."/>
        </authorList>
    </citation>
    <scope>NUCLEOTIDE SEQUENCE</scope>
    <source>
        <strain evidence="2">DUCC4014</strain>
    </source>
</reference>
<keyword evidence="3" id="KW-1185">Reference proteome</keyword>
<proteinExistence type="predicted"/>
<sequence>MDPERRPRTSTAETQSHSGGLTLPSEVLTDIIASVDPTTAQGRKALVTLLTVSSFFWEKASQVLYRDIQLDNDKLFTLLAAGRETSEDKASPHRFQQKLSERSARALGFIKRLEFLAPLSLDCLRIMFDEAGAKGATLFENVQQLRIISDTNTAVKQLAKDDPPDDIVLFNRPDVCLSGEDIPEYFRWLPLRGTRFLAHHGAFTADAMWWVPPSWESFKIFDACPAQFPAADPSVCIFWADEVRFNPNRTPIDVFLVMENDDEKAKIQRGIDINPDKPFPREELRLHFMTPREEAPPCPVCGETWPPDSYWLERGSDRED</sequence>
<dbReference type="AlphaFoldDB" id="A0AAF0YB86"/>
<feature type="region of interest" description="Disordered" evidence="1">
    <location>
        <begin position="1"/>
        <end position="22"/>
    </location>
</feature>
<protein>
    <submittedName>
        <fullName evidence="2">Uncharacterized protein</fullName>
    </submittedName>
</protein>
<evidence type="ECO:0000313" key="2">
    <source>
        <dbReference type="EMBL" id="WOO80769.1"/>
    </source>
</evidence>
<evidence type="ECO:0000313" key="3">
    <source>
        <dbReference type="Proteomes" id="UP000827549"/>
    </source>
</evidence>
<gene>
    <name evidence="2" type="ORF">LOC62_03G004296</name>
</gene>
<accession>A0AAF0YB86</accession>